<accession>A0A0P7GS56</accession>
<dbReference type="Proteomes" id="UP000050535">
    <property type="component" value="Unassembled WGS sequence"/>
</dbReference>
<dbReference type="RefSeq" id="WP_054584556.1">
    <property type="nucleotide sequence ID" value="NZ_LGUC01000001.1"/>
</dbReference>
<dbReference type="EMBL" id="LGUC01000001">
    <property type="protein sequence ID" value="KPN32239.1"/>
    <property type="molecule type" value="Genomic_DNA"/>
</dbReference>
<dbReference type="InterPro" id="IPR058328">
    <property type="entry name" value="DUF8015"/>
</dbReference>
<dbReference type="AlphaFoldDB" id="A0A0P7GS56"/>
<organism evidence="1 2">
    <name type="scientific">Halolamina pelagica</name>
    <dbReference type="NCBI Taxonomy" id="699431"/>
    <lineage>
        <taxon>Archaea</taxon>
        <taxon>Methanobacteriati</taxon>
        <taxon>Methanobacteriota</taxon>
        <taxon>Stenosarchaea group</taxon>
        <taxon>Halobacteria</taxon>
        <taxon>Halobacteriales</taxon>
        <taxon>Haloferacaceae</taxon>
    </lineage>
</organism>
<dbReference type="Pfam" id="PF26047">
    <property type="entry name" value="DUF8015"/>
    <property type="match status" value="1"/>
</dbReference>
<comment type="caution">
    <text evidence="1">The sequence shown here is derived from an EMBL/GenBank/DDBJ whole genome shotgun (WGS) entry which is preliminary data.</text>
</comment>
<name>A0A0P7GS56_9EURY</name>
<evidence type="ECO:0000313" key="2">
    <source>
        <dbReference type="Proteomes" id="UP000050535"/>
    </source>
</evidence>
<gene>
    <name evidence="1" type="ORF">SY89_03003</name>
</gene>
<proteinExistence type="predicted"/>
<keyword evidence="2" id="KW-1185">Reference proteome</keyword>
<sequence>MLSVAGLSRPDLQLLFIPFALLAGVLAAVLTPLSISVGAGAGSVLASLAVVDGVALNPPTSD</sequence>
<evidence type="ECO:0000313" key="1">
    <source>
        <dbReference type="EMBL" id="KPN32239.1"/>
    </source>
</evidence>
<protein>
    <submittedName>
        <fullName evidence="1">Uncharacterized protein</fullName>
    </submittedName>
</protein>
<reference evidence="2" key="1">
    <citation type="submission" date="2013-11" db="EMBL/GenBank/DDBJ databases">
        <authorList>
            <person name="Hoang H.T."/>
            <person name="Killian M.L."/>
            <person name="Madson D.M."/>
            <person name="Arruda P.H.E."/>
            <person name="Sun D."/>
            <person name="Schwartz K.J."/>
            <person name="Yoon K."/>
        </authorList>
    </citation>
    <scope>NUCLEOTIDE SEQUENCE [LARGE SCALE GENOMIC DNA]</scope>
    <source>
        <strain evidence="2">CDK2</strain>
    </source>
</reference>